<feature type="domain" description="VTT" evidence="7">
    <location>
        <begin position="62"/>
        <end position="184"/>
    </location>
</feature>
<evidence type="ECO:0000313" key="8">
    <source>
        <dbReference type="EMBL" id="CAK0827886.1"/>
    </source>
</evidence>
<proteinExistence type="predicted"/>
<evidence type="ECO:0000256" key="3">
    <source>
        <dbReference type="ARBA" id="ARBA00022692"/>
    </source>
</evidence>
<keyword evidence="9" id="KW-1185">Reference proteome</keyword>
<dbReference type="PANTHER" id="PTHR12677:SF59">
    <property type="entry name" value="GOLGI APPARATUS MEMBRANE PROTEIN TVP38-RELATED"/>
    <property type="match status" value="1"/>
</dbReference>
<evidence type="ECO:0000256" key="2">
    <source>
        <dbReference type="ARBA" id="ARBA00022475"/>
    </source>
</evidence>
<evidence type="ECO:0000256" key="5">
    <source>
        <dbReference type="ARBA" id="ARBA00023136"/>
    </source>
</evidence>
<keyword evidence="2" id="KW-1003">Cell membrane</keyword>
<comment type="subcellular location">
    <subcellularLocation>
        <location evidence="1">Cell membrane</location>
        <topology evidence="1">Multi-pass membrane protein</topology>
    </subcellularLocation>
</comment>
<dbReference type="InterPro" id="IPR032816">
    <property type="entry name" value="VTT_dom"/>
</dbReference>
<feature type="transmembrane region" description="Helical" evidence="6">
    <location>
        <begin position="31"/>
        <end position="61"/>
    </location>
</feature>
<protein>
    <recommendedName>
        <fullName evidence="7">VTT domain-containing protein</fullName>
    </recommendedName>
</protein>
<gene>
    <name evidence="8" type="ORF">PCOR1329_LOCUS27300</name>
</gene>
<dbReference type="EMBL" id="CAUYUJ010009877">
    <property type="protein sequence ID" value="CAK0827886.1"/>
    <property type="molecule type" value="Genomic_DNA"/>
</dbReference>
<dbReference type="InterPro" id="IPR015414">
    <property type="entry name" value="TMEM64"/>
</dbReference>
<evidence type="ECO:0000313" key="9">
    <source>
        <dbReference type="Proteomes" id="UP001189429"/>
    </source>
</evidence>
<feature type="transmembrane region" description="Helical" evidence="6">
    <location>
        <begin position="81"/>
        <end position="102"/>
    </location>
</feature>
<comment type="caution">
    <text evidence="8">The sequence shown here is derived from an EMBL/GenBank/DDBJ whole genome shotgun (WGS) entry which is preliminary data.</text>
</comment>
<name>A0ABN9S805_9DINO</name>
<keyword evidence="3 6" id="KW-0812">Transmembrane</keyword>
<dbReference type="PANTHER" id="PTHR12677">
    <property type="entry name" value="GOLGI APPARATUS MEMBRANE PROTEIN TVP38-RELATED"/>
    <property type="match status" value="1"/>
</dbReference>
<keyword evidence="4 6" id="KW-1133">Transmembrane helix</keyword>
<evidence type="ECO:0000256" key="1">
    <source>
        <dbReference type="ARBA" id="ARBA00004651"/>
    </source>
</evidence>
<evidence type="ECO:0000256" key="4">
    <source>
        <dbReference type="ARBA" id="ARBA00022989"/>
    </source>
</evidence>
<evidence type="ECO:0000259" key="7">
    <source>
        <dbReference type="Pfam" id="PF09335"/>
    </source>
</evidence>
<keyword evidence="5 6" id="KW-0472">Membrane</keyword>
<dbReference type="Proteomes" id="UP001189429">
    <property type="component" value="Unassembled WGS sequence"/>
</dbReference>
<feature type="transmembrane region" description="Helical" evidence="6">
    <location>
        <begin position="6"/>
        <end position="24"/>
    </location>
</feature>
<feature type="transmembrane region" description="Helical" evidence="6">
    <location>
        <begin position="213"/>
        <end position="233"/>
    </location>
</feature>
<evidence type="ECO:0000256" key="6">
    <source>
        <dbReference type="SAM" id="Phobius"/>
    </source>
</evidence>
<organism evidence="8 9">
    <name type="scientific">Prorocentrum cordatum</name>
    <dbReference type="NCBI Taxonomy" id="2364126"/>
    <lineage>
        <taxon>Eukaryota</taxon>
        <taxon>Sar</taxon>
        <taxon>Alveolata</taxon>
        <taxon>Dinophyceae</taxon>
        <taxon>Prorocentrales</taxon>
        <taxon>Prorocentraceae</taxon>
        <taxon>Prorocentrum</taxon>
    </lineage>
</organism>
<reference evidence="8" key="1">
    <citation type="submission" date="2023-10" db="EMBL/GenBank/DDBJ databases">
        <authorList>
            <person name="Chen Y."/>
            <person name="Shah S."/>
            <person name="Dougan E. K."/>
            <person name="Thang M."/>
            <person name="Chan C."/>
        </authorList>
    </citation>
    <scope>NUCLEOTIDE SEQUENCE [LARGE SCALE GENOMIC DNA]</scope>
</reference>
<accession>A0ABN9S805</accession>
<sequence>MTVTVKRVMVAGLAVMLFALAHFWRRELVQLLVALMVAAEALGYVGMLLYALFFVAATLVMVPTAPLEMAGGLLYAQREGLATAIALAAAAKITSGAVAFVLGRTLLARVVEERVLPRFPIFRATTRAIKTEPFKMICLVRFAPIPTIAKSLGLAACGAPFLDFLIASAIFGVPWSVIGVLAGSSLASFAEIFDGRGEDRIAEMIRPWKEMPIVLGALGIVLCGSLFYGYRIFKRIYTDALEGVKVDSEASR</sequence>
<dbReference type="Pfam" id="PF09335">
    <property type="entry name" value="VTT_dom"/>
    <property type="match status" value="1"/>
</dbReference>